<dbReference type="Gene3D" id="3.40.50.300">
    <property type="entry name" value="P-loop containing nucleotide triphosphate hydrolases"/>
    <property type="match status" value="1"/>
</dbReference>
<evidence type="ECO:0000256" key="2">
    <source>
        <dbReference type="ARBA" id="ARBA00005417"/>
    </source>
</evidence>
<dbReference type="PROSITE" id="PS00211">
    <property type="entry name" value="ABC_TRANSPORTER_1"/>
    <property type="match status" value="1"/>
</dbReference>
<dbReference type="InterPro" id="IPR027417">
    <property type="entry name" value="P-loop_NTPase"/>
</dbReference>
<name>A0ABN3VXH0_9ACTN</name>
<evidence type="ECO:0000313" key="9">
    <source>
        <dbReference type="EMBL" id="GAA2868201.1"/>
    </source>
</evidence>
<organism evidence="9 10">
    <name type="scientific">Streptosporangium fragile</name>
    <dbReference type="NCBI Taxonomy" id="46186"/>
    <lineage>
        <taxon>Bacteria</taxon>
        <taxon>Bacillati</taxon>
        <taxon>Actinomycetota</taxon>
        <taxon>Actinomycetes</taxon>
        <taxon>Streptosporangiales</taxon>
        <taxon>Streptosporangiaceae</taxon>
        <taxon>Streptosporangium</taxon>
    </lineage>
</organism>
<dbReference type="SUPFAM" id="SSF52540">
    <property type="entry name" value="P-loop containing nucleoside triphosphate hydrolases"/>
    <property type="match status" value="1"/>
</dbReference>
<evidence type="ECO:0000259" key="8">
    <source>
        <dbReference type="PROSITE" id="PS50893"/>
    </source>
</evidence>
<comment type="subcellular location">
    <subcellularLocation>
        <location evidence="1">Cell membrane</location>
        <topology evidence="1">Peripheral membrane protein</topology>
    </subcellularLocation>
</comment>
<keyword evidence="3" id="KW-0813">Transport</keyword>
<accession>A0ABN3VXH0</accession>
<evidence type="ECO:0000256" key="7">
    <source>
        <dbReference type="ARBA" id="ARBA00023136"/>
    </source>
</evidence>
<proteinExistence type="inferred from homology"/>
<dbReference type="Pfam" id="PF00005">
    <property type="entry name" value="ABC_tran"/>
    <property type="match status" value="1"/>
</dbReference>
<feature type="domain" description="ABC transporter" evidence="8">
    <location>
        <begin position="11"/>
        <end position="262"/>
    </location>
</feature>
<gene>
    <name evidence="9" type="ORF">GCM10010517_27900</name>
</gene>
<evidence type="ECO:0000256" key="1">
    <source>
        <dbReference type="ARBA" id="ARBA00004202"/>
    </source>
</evidence>
<dbReference type="RefSeq" id="WP_344971223.1">
    <property type="nucleotide sequence ID" value="NZ_BAAAVI010000017.1"/>
</dbReference>
<sequence length="277" mass="28552">MTRPGATGPLLDVTGLGVRSAGGHDLVSGLTFGIEPGSRLGLIGESGSGKSLTALAIMGLLPPGMAASGSIVLDVPGAGPAQIVGAAERRLRGVRGRAASVVFQEPLTALDPLMKVGRQLAEPIRRRRGLRGAALRAAVADALAEVRLPEPGRIARAYPHEISGGQRQRVAIAMALACEPALLIADEPTTALDVTVQAEVLALLDGLVAARGMALLFISHDLAVVSGITDRILVLKDGRAVESGTARQVVNAPSHPYTRALVAGARHLDSALDWKAR</sequence>
<dbReference type="InterPro" id="IPR017871">
    <property type="entry name" value="ABC_transporter-like_CS"/>
</dbReference>
<dbReference type="InterPro" id="IPR003593">
    <property type="entry name" value="AAA+_ATPase"/>
</dbReference>
<evidence type="ECO:0000256" key="6">
    <source>
        <dbReference type="ARBA" id="ARBA00022840"/>
    </source>
</evidence>
<dbReference type="Proteomes" id="UP001500831">
    <property type="component" value="Unassembled WGS sequence"/>
</dbReference>
<comment type="similarity">
    <text evidence="2">Belongs to the ABC transporter superfamily.</text>
</comment>
<dbReference type="PROSITE" id="PS50893">
    <property type="entry name" value="ABC_TRANSPORTER_2"/>
    <property type="match status" value="1"/>
</dbReference>
<dbReference type="InterPro" id="IPR050388">
    <property type="entry name" value="ABC_Ni/Peptide_Import"/>
</dbReference>
<evidence type="ECO:0000313" key="10">
    <source>
        <dbReference type="Proteomes" id="UP001500831"/>
    </source>
</evidence>
<keyword evidence="5" id="KW-0547">Nucleotide-binding</keyword>
<keyword evidence="4" id="KW-1003">Cell membrane</keyword>
<comment type="caution">
    <text evidence="9">The sequence shown here is derived from an EMBL/GenBank/DDBJ whole genome shotgun (WGS) entry which is preliminary data.</text>
</comment>
<dbReference type="EMBL" id="BAAAVI010000017">
    <property type="protein sequence ID" value="GAA2868201.1"/>
    <property type="molecule type" value="Genomic_DNA"/>
</dbReference>
<dbReference type="PANTHER" id="PTHR43297:SF2">
    <property type="entry name" value="DIPEPTIDE TRANSPORT ATP-BINDING PROTEIN DPPD"/>
    <property type="match status" value="1"/>
</dbReference>
<evidence type="ECO:0000256" key="5">
    <source>
        <dbReference type="ARBA" id="ARBA00022741"/>
    </source>
</evidence>
<dbReference type="PANTHER" id="PTHR43297">
    <property type="entry name" value="OLIGOPEPTIDE TRANSPORT ATP-BINDING PROTEIN APPD"/>
    <property type="match status" value="1"/>
</dbReference>
<dbReference type="CDD" id="cd03257">
    <property type="entry name" value="ABC_NikE_OppD_transporters"/>
    <property type="match status" value="1"/>
</dbReference>
<protein>
    <recommendedName>
        <fullName evidence="8">ABC transporter domain-containing protein</fullName>
    </recommendedName>
</protein>
<keyword evidence="6" id="KW-0067">ATP-binding</keyword>
<keyword evidence="7" id="KW-0472">Membrane</keyword>
<dbReference type="InterPro" id="IPR003439">
    <property type="entry name" value="ABC_transporter-like_ATP-bd"/>
</dbReference>
<reference evidence="9 10" key="1">
    <citation type="journal article" date="2019" name="Int. J. Syst. Evol. Microbiol.">
        <title>The Global Catalogue of Microorganisms (GCM) 10K type strain sequencing project: providing services to taxonomists for standard genome sequencing and annotation.</title>
        <authorList>
            <consortium name="The Broad Institute Genomics Platform"/>
            <consortium name="The Broad Institute Genome Sequencing Center for Infectious Disease"/>
            <person name="Wu L."/>
            <person name="Ma J."/>
        </authorList>
    </citation>
    <scope>NUCLEOTIDE SEQUENCE [LARGE SCALE GENOMIC DNA]</scope>
    <source>
        <strain evidence="9 10">JCM 6242</strain>
    </source>
</reference>
<dbReference type="SMART" id="SM00382">
    <property type="entry name" value="AAA"/>
    <property type="match status" value="1"/>
</dbReference>
<evidence type="ECO:0000256" key="4">
    <source>
        <dbReference type="ARBA" id="ARBA00022475"/>
    </source>
</evidence>
<evidence type="ECO:0000256" key="3">
    <source>
        <dbReference type="ARBA" id="ARBA00022448"/>
    </source>
</evidence>
<keyword evidence="10" id="KW-1185">Reference proteome</keyword>